<dbReference type="RefSeq" id="WP_073073912.1">
    <property type="nucleotide sequence ID" value="NZ_FQXN01000007.1"/>
</dbReference>
<gene>
    <name evidence="1" type="ORF">SAMN02745199_1589</name>
</gene>
<dbReference type="OrthoDB" id="48919at2"/>
<dbReference type="AlphaFoldDB" id="A0A1M5U1A1"/>
<proteinExistence type="predicted"/>
<sequence length="227" mass="24544">MKRALLLVTSLILMLGLFFGCLNLPVETEQGIKVDGILDEWVNLNEDAIGDGYWGAGNDIIKVGVSFDASFVYFAGDFKKEGFNNLIFLVDFSSLTGATSTVGHPWTRNYVFDSGDIDLVIETWGDGFAMWKVTQDGTFTEITSEATLAYTGNTADGAERFVEIAVPLSSLGITSTDNLQINYVTSITGGFDGTSQWLGDFAPDQDATSTDGSFTPAATITQFYQVP</sequence>
<dbReference type="EMBL" id="FQXN01000007">
    <property type="protein sequence ID" value="SHH56802.1"/>
    <property type="molecule type" value="Genomic_DNA"/>
</dbReference>
<name>A0A1M5U1A1_9BACT</name>
<dbReference type="Proteomes" id="UP000242592">
    <property type="component" value="Unassembled WGS sequence"/>
</dbReference>
<reference evidence="2" key="1">
    <citation type="submission" date="2016-11" db="EMBL/GenBank/DDBJ databases">
        <authorList>
            <person name="Varghese N."/>
            <person name="Submissions S."/>
        </authorList>
    </citation>
    <scope>NUCLEOTIDE SEQUENCE [LARGE SCALE GENOMIC DNA]</scope>
    <source>
        <strain evidence="2">DSM 15807</strain>
    </source>
</reference>
<evidence type="ECO:0008006" key="3">
    <source>
        <dbReference type="Google" id="ProtNLM"/>
    </source>
</evidence>
<dbReference type="PROSITE" id="PS51257">
    <property type="entry name" value="PROKAR_LIPOPROTEIN"/>
    <property type="match status" value="1"/>
</dbReference>
<evidence type="ECO:0000313" key="2">
    <source>
        <dbReference type="Proteomes" id="UP000242592"/>
    </source>
</evidence>
<protein>
    <recommendedName>
        <fullName evidence="3">Carbohydrate-binding domain-containing protein</fullName>
    </recommendedName>
</protein>
<keyword evidence="2" id="KW-1185">Reference proteome</keyword>
<accession>A0A1M5U1A1</accession>
<organism evidence="1 2">
    <name type="scientific">Thermosipho atlanticus DSM 15807</name>
    <dbReference type="NCBI Taxonomy" id="1123380"/>
    <lineage>
        <taxon>Bacteria</taxon>
        <taxon>Thermotogati</taxon>
        <taxon>Thermotogota</taxon>
        <taxon>Thermotogae</taxon>
        <taxon>Thermotogales</taxon>
        <taxon>Fervidobacteriaceae</taxon>
        <taxon>Thermosipho</taxon>
    </lineage>
</organism>
<dbReference type="STRING" id="1123380.SAMN02745199_1589"/>
<evidence type="ECO:0000313" key="1">
    <source>
        <dbReference type="EMBL" id="SHH56802.1"/>
    </source>
</evidence>